<keyword evidence="2" id="KW-1185">Reference proteome</keyword>
<dbReference type="EMBL" id="JBGNUJ010000008">
    <property type="protein sequence ID" value="KAL3956174.1"/>
    <property type="molecule type" value="Genomic_DNA"/>
</dbReference>
<organism evidence="1 2">
    <name type="scientific">Purpureocillium lilacinum</name>
    <name type="common">Paecilomyces lilacinus</name>
    <dbReference type="NCBI Taxonomy" id="33203"/>
    <lineage>
        <taxon>Eukaryota</taxon>
        <taxon>Fungi</taxon>
        <taxon>Dikarya</taxon>
        <taxon>Ascomycota</taxon>
        <taxon>Pezizomycotina</taxon>
        <taxon>Sordariomycetes</taxon>
        <taxon>Hypocreomycetidae</taxon>
        <taxon>Hypocreales</taxon>
        <taxon>Ophiocordycipitaceae</taxon>
        <taxon>Purpureocillium</taxon>
    </lineage>
</organism>
<protein>
    <submittedName>
        <fullName evidence="1">Uncharacterized protein</fullName>
    </submittedName>
</protein>
<evidence type="ECO:0000313" key="2">
    <source>
        <dbReference type="Proteomes" id="UP001638806"/>
    </source>
</evidence>
<accession>A0ACC4DKU6</accession>
<evidence type="ECO:0000313" key="1">
    <source>
        <dbReference type="EMBL" id="KAL3956174.1"/>
    </source>
</evidence>
<name>A0ACC4DKU6_PURLI</name>
<proteinExistence type="predicted"/>
<dbReference type="Proteomes" id="UP001638806">
    <property type="component" value="Unassembled WGS sequence"/>
</dbReference>
<reference evidence="1" key="1">
    <citation type="submission" date="2024-12" db="EMBL/GenBank/DDBJ databases">
        <title>Comparative genomics and development of molecular markers within Purpureocillium lilacinum and among Purpureocillium species.</title>
        <authorList>
            <person name="Yeh Z.-Y."/>
            <person name="Ni N.-T."/>
            <person name="Lo P.-H."/>
            <person name="Mushyakhwo K."/>
            <person name="Lin C.-F."/>
            <person name="Nai Y.-S."/>
        </authorList>
    </citation>
    <scope>NUCLEOTIDE SEQUENCE</scope>
    <source>
        <strain evidence="1">NCHU-NPUST-175</strain>
    </source>
</reference>
<gene>
    <name evidence="1" type="ORF">ACCO45_009020</name>
</gene>
<comment type="caution">
    <text evidence="1">The sequence shown here is derived from an EMBL/GenBank/DDBJ whole genome shotgun (WGS) entry which is preliminary data.</text>
</comment>
<sequence>MYEPRPVHTHVEEQATCTSGYVALPPPTFEAGSLTAVLRGGGAVCRQQLADRFQAVGRVQALAAPWDRAVLRCERLDSRGDSPGLVPYSNTFGGLHCAPASMPGSGLARARPLLCFRTFLAGASPPWFEHVPAGQAVESTHQSPAVSVVPLLRDRRLAGHARGVSARP</sequence>